<protein>
    <submittedName>
        <fullName evidence="3">Indolepyruvate oxidoreductase</fullName>
    </submittedName>
</protein>
<evidence type="ECO:0000259" key="2">
    <source>
        <dbReference type="Pfam" id="PF01558"/>
    </source>
</evidence>
<dbReference type="SUPFAM" id="SSF53323">
    <property type="entry name" value="Pyruvate-ferredoxin oxidoreductase, PFOR, domain III"/>
    <property type="match status" value="1"/>
</dbReference>
<dbReference type="Pfam" id="PF01558">
    <property type="entry name" value="POR"/>
    <property type="match status" value="1"/>
</dbReference>
<dbReference type="OrthoDB" id="9800445at2"/>
<evidence type="ECO:0000313" key="4">
    <source>
        <dbReference type="Proteomes" id="UP000427769"/>
    </source>
</evidence>
<feature type="domain" description="Pyruvate/ketoisovalerate oxidoreductase catalytic" evidence="2">
    <location>
        <begin position="12"/>
        <end position="187"/>
    </location>
</feature>
<dbReference type="InterPro" id="IPR019752">
    <property type="entry name" value="Pyrv/ketoisovalerate_OxRed_cat"/>
</dbReference>
<keyword evidence="1" id="KW-0560">Oxidoreductase</keyword>
<evidence type="ECO:0000256" key="1">
    <source>
        <dbReference type="ARBA" id="ARBA00023002"/>
    </source>
</evidence>
<sequence length="192" mass="20662">MKAFNIYLTGVGGQGIGLISEIVLRAVDHSGQRVKSVDTHGLAQRGGIVVSQIRLGDLVHSPLIPAGRADLAISLERHEALRAAATALREGGCLVYYDTVWQPLTVRLGDAAAVTIRDIDHLCRKQGIRVIPVFHPDLPDIRMQNMVVLGAIAGNGLIPGVGLDHYRSAMGDLMSGTMLERNRALFDQRAGK</sequence>
<keyword evidence="4" id="KW-1185">Reference proteome</keyword>
<dbReference type="PANTHER" id="PTHR43854:SF1">
    <property type="entry name" value="INDOLEPYRUVATE OXIDOREDUCTASE SUBUNIT IORB"/>
    <property type="match status" value="1"/>
</dbReference>
<dbReference type="InterPro" id="IPR002869">
    <property type="entry name" value="Pyrv_flavodox_OxRed_cen"/>
</dbReference>
<dbReference type="InterPro" id="IPR052198">
    <property type="entry name" value="IorB_Oxidoreductase"/>
</dbReference>
<dbReference type="PANTHER" id="PTHR43854">
    <property type="entry name" value="INDOLEPYRUVATE OXIDOREDUCTASE SUBUNIT IORB"/>
    <property type="match status" value="1"/>
</dbReference>
<keyword evidence="3" id="KW-0670">Pyruvate</keyword>
<accession>A0A5K7Z0Z2</accession>
<dbReference type="RefSeq" id="WP_155302969.1">
    <property type="nucleotide sequence ID" value="NZ_AP021875.1"/>
</dbReference>
<gene>
    <name evidence="3" type="ORF">DSCW_13160</name>
</gene>
<dbReference type="AlphaFoldDB" id="A0A5K7Z0Z2"/>
<reference evidence="3 4" key="1">
    <citation type="submission" date="2019-11" db="EMBL/GenBank/DDBJ databases">
        <title>Comparative genomics of hydrocarbon-degrading Desulfosarcina strains.</title>
        <authorList>
            <person name="Watanabe M."/>
            <person name="Kojima H."/>
            <person name="Fukui M."/>
        </authorList>
    </citation>
    <scope>NUCLEOTIDE SEQUENCE [LARGE SCALE GENOMIC DNA]</scope>
    <source>
        <strain evidence="3 4">PP31</strain>
    </source>
</reference>
<name>A0A5K7Z0Z2_9BACT</name>
<dbReference type="Proteomes" id="UP000427769">
    <property type="component" value="Chromosome"/>
</dbReference>
<evidence type="ECO:0000313" key="3">
    <source>
        <dbReference type="EMBL" id="BBO73899.1"/>
    </source>
</evidence>
<dbReference type="GO" id="GO:0016903">
    <property type="term" value="F:oxidoreductase activity, acting on the aldehyde or oxo group of donors"/>
    <property type="evidence" value="ECO:0007669"/>
    <property type="project" value="InterPro"/>
</dbReference>
<dbReference type="Gene3D" id="3.40.920.10">
    <property type="entry name" value="Pyruvate-ferredoxin oxidoreductase, PFOR, domain III"/>
    <property type="match status" value="1"/>
</dbReference>
<dbReference type="KEGG" id="dwd:DSCW_13160"/>
<dbReference type="EMBL" id="AP021875">
    <property type="protein sequence ID" value="BBO73899.1"/>
    <property type="molecule type" value="Genomic_DNA"/>
</dbReference>
<proteinExistence type="predicted"/>
<organism evidence="3 4">
    <name type="scientific">Desulfosarcina widdelii</name>
    <dbReference type="NCBI Taxonomy" id="947919"/>
    <lineage>
        <taxon>Bacteria</taxon>
        <taxon>Pseudomonadati</taxon>
        <taxon>Thermodesulfobacteriota</taxon>
        <taxon>Desulfobacteria</taxon>
        <taxon>Desulfobacterales</taxon>
        <taxon>Desulfosarcinaceae</taxon>
        <taxon>Desulfosarcina</taxon>
    </lineage>
</organism>